<proteinExistence type="predicted"/>
<gene>
    <name evidence="3" type="ORF">LZ519_04735</name>
</gene>
<comment type="caution">
    <text evidence="3">The sequence shown here is derived from an EMBL/GenBank/DDBJ whole genome shotgun (WGS) entry which is preliminary data.</text>
</comment>
<evidence type="ECO:0000313" key="3">
    <source>
        <dbReference type="EMBL" id="MCL6678624.1"/>
    </source>
</evidence>
<dbReference type="InterPro" id="IPR036812">
    <property type="entry name" value="NAD(P)_OxRdtase_dom_sf"/>
</dbReference>
<keyword evidence="4" id="KW-1185">Reference proteome</keyword>
<dbReference type="EMBL" id="JAMGBC010000001">
    <property type="protein sequence ID" value="MCL6678624.1"/>
    <property type="molecule type" value="Genomic_DNA"/>
</dbReference>
<dbReference type="InterPro" id="IPR050523">
    <property type="entry name" value="AKR_Detox_Biosynth"/>
</dbReference>
<dbReference type="InterPro" id="IPR023210">
    <property type="entry name" value="NADP_OxRdtase_dom"/>
</dbReference>
<dbReference type="Proteomes" id="UP001165343">
    <property type="component" value="Unassembled WGS sequence"/>
</dbReference>
<accession>A0ABT0REG3</accession>
<dbReference type="RefSeq" id="WP_249867568.1">
    <property type="nucleotide sequence ID" value="NZ_JAMGBC010000001.1"/>
</dbReference>
<evidence type="ECO:0000256" key="1">
    <source>
        <dbReference type="ARBA" id="ARBA00023002"/>
    </source>
</evidence>
<dbReference type="Pfam" id="PF00248">
    <property type="entry name" value="Aldo_ket_red"/>
    <property type="match status" value="1"/>
</dbReference>
<dbReference type="PANTHER" id="PTHR43364:SF4">
    <property type="entry name" value="NAD(P)-LINKED OXIDOREDUCTASE SUPERFAMILY PROTEIN"/>
    <property type="match status" value="1"/>
</dbReference>
<dbReference type="Gene3D" id="3.20.20.100">
    <property type="entry name" value="NADP-dependent oxidoreductase domain"/>
    <property type="match status" value="1"/>
</dbReference>
<sequence length="305" mass="32423">MLNPADVDRIVFGCGNFGGIGSSPHLRSAGDSEEKALRLLDHARRVGIRRFDTANTYGGGASEIILGKWLKAQGGSFVDGAQIATKVGNPNGCPPGETPLSATQIGYHLDQSLSRLGVARIDLYYIHEFDRVTPLEETLEAFSRAAESGKIDRFGISNSSIADARTVLDFASPALASRFEYLQNEYSLLATADANALIPWCAENGLRYTAFSPLAGGFLTGKYRPGEPPPSGSRFAEAPEVCGPYSSEQAFAAIDQLKGRSESRGQTMAEAALRFVLDTPGVDGLIIAPRRIEHFAGLGLGPAGS</sequence>
<name>A0ABT0REG3_9SPHN</name>
<dbReference type="PANTHER" id="PTHR43364">
    <property type="entry name" value="NADH-SPECIFIC METHYLGLYOXAL REDUCTASE-RELATED"/>
    <property type="match status" value="1"/>
</dbReference>
<feature type="domain" description="NADP-dependent oxidoreductase" evidence="2">
    <location>
        <begin position="10"/>
        <end position="295"/>
    </location>
</feature>
<evidence type="ECO:0000313" key="4">
    <source>
        <dbReference type="Proteomes" id="UP001165343"/>
    </source>
</evidence>
<evidence type="ECO:0000259" key="2">
    <source>
        <dbReference type="Pfam" id="PF00248"/>
    </source>
</evidence>
<organism evidence="3 4">
    <name type="scientific">Sphingomonas anseongensis</name>
    <dbReference type="NCBI Taxonomy" id="2908207"/>
    <lineage>
        <taxon>Bacteria</taxon>
        <taxon>Pseudomonadati</taxon>
        <taxon>Pseudomonadota</taxon>
        <taxon>Alphaproteobacteria</taxon>
        <taxon>Sphingomonadales</taxon>
        <taxon>Sphingomonadaceae</taxon>
        <taxon>Sphingomonas</taxon>
    </lineage>
</organism>
<reference evidence="3" key="1">
    <citation type="submission" date="2022-05" db="EMBL/GenBank/DDBJ databases">
        <authorList>
            <person name="Jo J.-H."/>
            <person name="Im W.-T."/>
        </authorList>
    </citation>
    <scope>NUCLEOTIDE SEQUENCE</scope>
    <source>
        <strain evidence="3">RG327</strain>
    </source>
</reference>
<keyword evidence="1" id="KW-0560">Oxidoreductase</keyword>
<dbReference type="SUPFAM" id="SSF51430">
    <property type="entry name" value="NAD(P)-linked oxidoreductase"/>
    <property type="match status" value="1"/>
</dbReference>
<protein>
    <submittedName>
        <fullName evidence="3">Aldo/keto reductase</fullName>
    </submittedName>
</protein>